<evidence type="ECO:0008006" key="3">
    <source>
        <dbReference type="Google" id="ProtNLM"/>
    </source>
</evidence>
<proteinExistence type="predicted"/>
<dbReference type="AlphaFoldDB" id="A0A841D827"/>
<dbReference type="Proteomes" id="UP000562352">
    <property type="component" value="Unassembled WGS sequence"/>
</dbReference>
<gene>
    <name evidence="1" type="ORF">FHS22_004339</name>
</gene>
<comment type="caution">
    <text evidence="1">The sequence shown here is derived from an EMBL/GenBank/DDBJ whole genome shotgun (WGS) entry which is preliminary data.</text>
</comment>
<evidence type="ECO:0000313" key="1">
    <source>
        <dbReference type="EMBL" id="MBB5965053.1"/>
    </source>
</evidence>
<accession>A0A841D827</accession>
<dbReference type="RefSeq" id="WP_184944174.1">
    <property type="nucleotide sequence ID" value="NZ_BAAAWZ010000001.1"/>
</dbReference>
<name>A0A841D827_PLAVE</name>
<organism evidence="1 2">
    <name type="scientific">Planomonospora venezuelensis</name>
    <dbReference type="NCBI Taxonomy" id="1999"/>
    <lineage>
        <taxon>Bacteria</taxon>
        <taxon>Bacillati</taxon>
        <taxon>Actinomycetota</taxon>
        <taxon>Actinomycetes</taxon>
        <taxon>Streptosporangiales</taxon>
        <taxon>Streptosporangiaceae</taxon>
        <taxon>Planomonospora</taxon>
    </lineage>
</organism>
<dbReference type="InterPro" id="IPR024411">
    <property type="entry name" value="Tail_terminator_phage"/>
</dbReference>
<evidence type="ECO:0000313" key="2">
    <source>
        <dbReference type="Proteomes" id="UP000562352"/>
    </source>
</evidence>
<dbReference type="Pfam" id="PF12691">
    <property type="entry name" value="Phage_tail_terminator_6"/>
    <property type="match status" value="1"/>
</dbReference>
<keyword evidence="2" id="KW-1185">Reference proteome</keyword>
<protein>
    <recommendedName>
        <fullName evidence="3">Tail terminator</fullName>
    </recommendedName>
</protein>
<reference evidence="1 2" key="1">
    <citation type="submission" date="2020-08" db="EMBL/GenBank/DDBJ databases">
        <title>Genomic Encyclopedia of Type Strains, Phase III (KMG-III): the genomes of soil and plant-associated and newly described type strains.</title>
        <authorList>
            <person name="Whitman W."/>
        </authorList>
    </citation>
    <scope>NUCLEOTIDE SEQUENCE [LARGE SCALE GENOMIC DNA]</scope>
    <source>
        <strain evidence="1 2">CECT 3303</strain>
    </source>
</reference>
<sequence>MTLLEELAQLLEDLAVGSYPGTIFLTRMPTSPDTCIVLARYGGQESSLGDDYDEPRIQVRVRGPAADVRTAEVLAEQVYDALHGLGSRELSGGTWLQLAVGLQSGPVFIGVDANNRPEFTVNVRAEISRTSTNRSDP</sequence>
<dbReference type="EMBL" id="JACHJJ010000015">
    <property type="protein sequence ID" value="MBB5965053.1"/>
    <property type="molecule type" value="Genomic_DNA"/>
</dbReference>